<dbReference type="Proteomes" id="UP000241639">
    <property type="component" value="Unassembled WGS sequence"/>
</dbReference>
<dbReference type="GO" id="GO:0055085">
    <property type="term" value="P:transmembrane transport"/>
    <property type="evidence" value="ECO:0007669"/>
    <property type="project" value="InterPro"/>
</dbReference>
<evidence type="ECO:0000256" key="2">
    <source>
        <dbReference type="ARBA" id="ARBA00022448"/>
    </source>
</evidence>
<keyword evidence="9" id="KW-0762">Sugar transport</keyword>
<evidence type="ECO:0000259" key="8">
    <source>
        <dbReference type="PROSITE" id="PS50928"/>
    </source>
</evidence>
<keyword evidence="2 7" id="KW-0813">Transport</keyword>
<evidence type="ECO:0000313" key="10">
    <source>
        <dbReference type="Proteomes" id="UP000241639"/>
    </source>
</evidence>
<feature type="transmembrane region" description="Helical" evidence="7">
    <location>
        <begin position="255"/>
        <end position="279"/>
    </location>
</feature>
<proteinExistence type="inferred from homology"/>
<dbReference type="AlphaFoldDB" id="A0A2T4Z7H6"/>
<dbReference type="Gene3D" id="1.10.3720.10">
    <property type="entry name" value="MetI-like"/>
    <property type="match status" value="1"/>
</dbReference>
<evidence type="ECO:0000256" key="4">
    <source>
        <dbReference type="ARBA" id="ARBA00022692"/>
    </source>
</evidence>
<keyword evidence="3" id="KW-1003">Cell membrane</keyword>
<dbReference type="EMBL" id="PZZP01000001">
    <property type="protein sequence ID" value="PTM57841.1"/>
    <property type="molecule type" value="Genomic_DNA"/>
</dbReference>
<dbReference type="InterPro" id="IPR051393">
    <property type="entry name" value="ABC_transporter_permease"/>
</dbReference>
<dbReference type="RefSeq" id="WP_107724711.1">
    <property type="nucleotide sequence ID" value="NZ_PZZP01000001.1"/>
</dbReference>
<dbReference type="SUPFAM" id="SSF161098">
    <property type="entry name" value="MetI-like"/>
    <property type="match status" value="1"/>
</dbReference>
<organism evidence="9 10">
    <name type="scientific">Desmospora activa DSM 45169</name>
    <dbReference type="NCBI Taxonomy" id="1121389"/>
    <lineage>
        <taxon>Bacteria</taxon>
        <taxon>Bacillati</taxon>
        <taxon>Bacillota</taxon>
        <taxon>Bacilli</taxon>
        <taxon>Bacillales</taxon>
        <taxon>Thermoactinomycetaceae</taxon>
        <taxon>Desmospora</taxon>
    </lineage>
</organism>
<gene>
    <name evidence="9" type="ORF">C8J48_0404</name>
</gene>
<comment type="caution">
    <text evidence="9">The sequence shown here is derived from an EMBL/GenBank/DDBJ whole genome shotgun (WGS) entry which is preliminary data.</text>
</comment>
<evidence type="ECO:0000256" key="6">
    <source>
        <dbReference type="ARBA" id="ARBA00023136"/>
    </source>
</evidence>
<dbReference type="PROSITE" id="PS50928">
    <property type="entry name" value="ABC_TM1"/>
    <property type="match status" value="1"/>
</dbReference>
<evidence type="ECO:0000256" key="7">
    <source>
        <dbReference type="RuleBase" id="RU363032"/>
    </source>
</evidence>
<evidence type="ECO:0000256" key="5">
    <source>
        <dbReference type="ARBA" id="ARBA00022989"/>
    </source>
</evidence>
<dbReference type="GO" id="GO:0005886">
    <property type="term" value="C:plasma membrane"/>
    <property type="evidence" value="ECO:0007669"/>
    <property type="project" value="UniProtKB-SubCell"/>
</dbReference>
<keyword evidence="5 7" id="KW-1133">Transmembrane helix</keyword>
<dbReference type="PANTHER" id="PTHR30193:SF37">
    <property type="entry name" value="INNER MEMBRANE ABC TRANSPORTER PERMEASE PROTEIN YCJO"/>
    <property type="match status" value="1"/>
</dbReference>
<keyword evidence="10" id="KW-1185">Reference proteome</keyword>
<dbReference type="InterPro" id="IPR000515">
    <property type="entry name" value="MetI-like"/>
</dbReference>
<protein>
    <submittedName>
        <fullName evidence="9">Multiple sugar transport system permease protein</fullName>
    </submittedName>
</protein>
<comment type="subcellular location">
    <subcellularLocation>
        <location evidence="1 7">Cell membrane</location>
        <topology evidence="1 7">Multi-pass membrane protein</topology>
    </subcellularLocation>
</comment>
<reference evidence="9 10" key="1">
    <citation type="submission" date="2018-04" db="EMBL/GenBank/DDBJ databases">
        <title>Genomic Encyclopedia of Archaeal and Bacterial Type Strains, Phase II (KMG-II): from individual species to whole genera.</title>
        <authorList>
            <person name="Goeker M."/>
        </authorList>
    </citation>
    <scope>NUCLEOTIDE SEQUENCE [LARGE SCALE GENOMIC DNA]</scope>
    <source>
        <strain evidence="9 10">DSM 45169</strain>
    </source>
</reference>
<feature type="transmembrane region" description="Helical" evidence="7">
    <location>
        <begin position="151"/>
        <end position="174"/>
    </location>
</feature>
<evidence type="ECO:0000313" key="9">
    <source>
        <dbReference type="EMBL" id="PTM57841.1"/>
    </source>
</evidence>
<evidence type="ECO:0000256" key="1">
    <source>
        <dbReference type="ARBA" id="ARBA00004651"/>
    </source>
</evidence>
<feature type="transmembrane region" description="Helical" evidence="7">
    <location>
        <begin position="7"/>
        <end position="31"/>
    </location>
</feature>
<sequence length="288" mass="33137">MHRKVTPYLFLAPHLLFFIVFLVVPVFYGIYISLHNWNYLTEPEFVGLENYQRLLWMPRSIEFQEFWNAFGNTLFFVVLTVPLLIVIPLMLALGVNTDVRGRNWFRSIFFIPTMFSVATIVLIWVWILDTNAGVVNYYLDQAIPWLSNTPWVWVSLVVITVWWTVGTNMILFLAGLQDIPDHLYEAAWIDGANAWQRFVHVTLPGLSGPFTFITIMTTVASFNVFGQPHMATQGGPGTETEVLMMLIRKTAFSDFQMGSASAMALIMAVFLLVISYIQFRFHTRTDSR</sequence>
<dbReference type="Pfam" id="PF00528">
    <property type="entry name" value="BPD_transp_1"/>
    <property type="match status" value="1"/>
</dbReference>
<keyword evidence="4 7" id="KW-0812">Transmembrane</keyword>
<feature type="domain" description="ABC transmembrane type-1" evidence="8">
    <location>
        <begin position="70"/>
        <end position="278"/>
    </location>
</feature>
<dbReference type="CDD" id="cd06261">
    <property type="entry name" value="TM_PBP2"/>
    <property type="match status" value="1"/>
</dbReference>
<feature type="transmembrane region" description="Helical" evidence="7">
    <location>
        <begin position="74"/>
        <end position="95"/>
    </location>
</feature>
<name>A0A2T4Z7H6_9BACL</name>
<comment type="similarity">
    <text evidence="7">Belongs to the binding-protein-dependent transport system permease family.</text>
</comment>
<dbReference type="OrthoDB" id="9787541at2"/>
<dbReference type="InterPro" id="IPR035906">
    <property type="entry name" value="MetI-like_sf"/>
</dbReference>
<feature type="transmembrane region" description="Helical" evidence="7">
    <location>
        <begin position="107"/>
        <end position="127"/>
    </location>
</feature>
<keyword evidence="6 7" id="KW-0472">Membrane</keyword>
<accession>A0A2T4Z7H6</accession>
<dbReference type="PANTHER" id="PTHR30193">
    <property type="entry name" value="ABC TRANSPORTER PERMEASE PROTEIN"/>
    <property type="match status" value="1"/>
</dbReference>
<evidence type="ECO:0000256" key="3">
    <source>
        <dbReference type="ARBA" id="ARBA00022475"/>
    </source>
</evidence>